<feature type="compositionally biased region" description="Polar residues" evidence="6">
    <location>
        <begin position="301"/>
        <end position="334"/>
    </location>
</feature>
<evidence type="ECO:0000256" key="6">
    <source>
        <dbReference type="SAM" id="MobiDB-lite"/>
    </source>
</evidence>
<dbReference type="InterPro" id="IPR046347">
    <property type="entry name" value="bZIP_sf"/>
</dbReference>
<dbReference type="STRING" id="41427.A0A182IR25"/>
<dbReference type="PROSITE" id="PS50217">
    <property type="entry name" value="BZIP"/>
    <property type="match status" value="1"/>
</dbReference>
<evidence type="ECO:0000256" key="1">
    <source>
        <dbReference type="ARBA" id="ARBA00004123"/>
    </source>
</evidence>
<evidence type="ECO:0000256" key="4">
    <source>
        <dbReference type="ARBA" id="ARBA00023163"/>
    </source>
</evidence>
<dbReference type="GO" id="GO:0000981">
    <property type="term" value="F:DNA-binding transcription factor activity, RNA polymerase II-specific"/>
    <property type="evidence" value="ECO:0007669"/>
    <property type="project" value="TreeGrafter"/>
</dbReference>
<name>A0A182IR25_ANOAO</name>
<proteinExistence type="predicted"/>
<organism evidence="7">
    <name type="scientific">Anopheles atroparvus</name>
    <name type="common">European mosquito</name>
    <dbReference type="NCBI Taxonomy" id="41427"/>
    <lineage>
        <taxon>Eukaryota</taxon>
        <taxon>Metazoa</taxon>
        <taxon>Ecdysozoa</taxon>
        <taxon>Arthropoda</taxon>
        <taxon>Hexapoda</taxon>
        <taxon>Insecta</taxon>
        <taxon>Pterygota</taxon>
        <taxon>Neoptera</taxon>
        <taxon>Endopterygota</taxon>
        <taxon>Diptera</taxon>
        <taxon>Nematocera</taxon>
        <taxon>Culicoidea</taxon>
        <taxon>Culicidae</taxon>
        <taxon>Anophelinae</taxon>
        <taxon>Anopheles</taxon>
    </lineage>
</organism>
<dbReference type="SMART" id="SM00338">
    <property type="entry name" value="BRLZ"/>
    <property type="match status" value="1"/>
</dbReference>
<dbReference type="SUPFAM" id="SSF57959">
    <property type="entry name" value="Leucine zipper domain"/>
    <property type="match status" value="1"/>
</dbReference>
<keyword evidence="4" id="KW-0804">Transcription</keyword>
<dbReference type="GO" id="GO:0005634">
    <property type="term" value="C:nucleus"/>
    <property type="evidence" value="ECO:0007669"/>
    <property type="project" value="UniProtKB-SubCell"/>
</dbReference>
<feature type="region of interest" description="Disordered" evidence="6">
    <location>
        <begin position="174"/>
        <end position="247"/>
    </location>
</feature>
<dbReference type="EnsemblMetazoa" id="AATE003852-RA">
    <property type="protein sequence ID" value="AATE003852-PA.1"/>
    <property type="gene ID" value="AATE003852"/>
</dbReference>
<keyword evidence="5" id="KW-0539">Nucleus</keyword>
<evidence type="ECO:0000256" key="3">
    <source>
        <dbReference type="ARBA" id="ARBA00023125"/>
    </source>
</evidence>
<feature type="compositionally biased region" description="Basic and acidic residues" evidence="6">
    <location>
        <begin position="44"/>
        <end position="55"/>
    </location>
</feature>
<dbReference type="PROSITE" id="PS00036">
    <property type="entry name" value="BZIP_BASIC"/>
    <property type="match status" value="1"/>
</dbReference>
<dbReference type="Gene3D" id="1.20.5.170">
    <property type="match status" value="1"/>
</dbReference>
<evidence type="ECO:0000256" key="2">
    <source>
        <dbReference type="ARBA" id="ARBA00023015"/>
    </source>
</evidence>
<reference evidence="7" key="1">
    <citation type="submission" date="2022-08" db="UniProtKB">
        <authorList>
            <consortium name="EnsemblMetazoa"/>
        </authorList>
    </citation>
    <scope>IDENTIFICATION</scope>
    <source>
        <strain evidence="7">EBRO</strain>
    </source>
</reference>
<accession>A0A182IR25</accession>
<comment type="subcellular location">
    <subcellularLocation>
        <location evidence="1">Nucleus</location>
    </subcellularLocation>
</comment>
<feature type="compositionally biased region" description="Polar residues" evidence="6">
    <location>
        <begin position="206"/>
        <end position="219"/>
    </location>
</feature>
<feature type="region of interest" description="Disordered" evidence="6">
    <location>
        <begin position="1"/>
        <end position="86"/>
    </location>
</feature>
<protein>
    <submittedName>
        <fullName evidence="7">Uncharacterized protein</fullName>
    </submittedName>
</protein>
<sequence length="531" mass="57107">MMAQFMMDLKTEPRLSPSLYSPASPKIGDQTCRPQSTDSGVLDLSKRRDSLDTRKTPSPAFHCFSDAGGTPPPSNHSSPQCEPVGQTPESAILLNYGDLVRARHLSPSKSLLHFDELGRPTTLVPGAAAFHHHHHHQHLHHAMAKPDTDILQQHLLQQAQRTPAIPAYLLPAAANQHHQHQQTPPPPPVVFSPSPIRLRELDALSESGSEGRSLVTSSQRKPKDEGLAKDLPNQQQPTSSYPMVVGRDGKLSRPFKAYPRDPLSLAAGFVASDTILDTNSAEKYNLFRKRMLEQIHAANGGQPTVSNPKMRRLTNSSKAPAPGNLTTMSDASSESCDEKPPSKPTEQQSAPSNMATKMAKKQQNLTTVCNEMAQRAQAAAAAANQRRGGTPLQTEMATGCDSDSSHQSDCDSKQNATDSSSCDVVTGSSDCNRTAAGKDSASGCDSGAIVAPSTSSVGGGCGGSVKDSAYYERRKKNNAAAKKSRDRRRIKEDEIAIRAAFLERENIELKFELAAARKQLALYGVTASVAS</sequence>
<evidence type="ECO:0000313" key="7">
    <source>
        <dbReference type="EnsemblMetazoa" id="AATE003852-PA.1"/>
    </source>
</evidence>
<dbReference type="GO" id="GO:0000978">
    <property type="term" value="F:RNA polymerase II cis-regulatory region sequence-specific DNA binding"/>
    <property type="evidence" value="ECO:0007669"/>
    <property type="project" value="TreeGrafter"/>
</dbReference>
<dbReference type="InterPro" id="IPR004827">
    <property type="entry name" value="bZIP"/>
</dbReference>
<feature type="region of interest" description="Disordered" evidence="6">
    <location>
        <begin position="380"/>
        <end position="425"/>
    </location>
</feature>
<evidence type="ECO:0000256" key="5">
    <source>
        <dbReference type="ARBA" id="ARBA00023242"/>
    </source>
</evidence>
<feature type="compositionally biased region" description="Basic and acidic residues" evidence="6">
    <location>
        <begin position="403"/>
        <end position="412"/>
    </location>
</feature>
<feature type="compositionally biased region" description="Polar residues" evidence="6">
    <location>
        <begin position="232"/>
        <end position="241"/>
    </location>
</feature>
<feature type="compositionally biased region" description="Polar residues" evidence="6">
    <location>
        <begin position="344"/>
        <end position="363"/>
    </location>
</feature>
<keyword evidence="3" id="KW-0238">DNA-binding</keyword>
<feature type="compositionally biased region" description="Polar residues" evidence="6">
    <location>
        <begin position="413"/>
        <end position="425"/>
    </location>
</feature>
<dbReference type="InterPro" id="IPR040223">
    <property type="entry name" value="PAR_bZIP"/>
</dbReference>
<dbReference type="VEuPathDB" id="VectorBase:AATE003852"/>
<dbReference type="AlphaFoldDB" id="A0A182IR25"/>
<dbReference type="Pfam" id="PF07716">
    <property type="entry name" value="bZIP_2"/>
    <property type="match status" value="1"/>
</dbReference>
<dbReference type="CDD" id="cd14695">
    <property type="entry name" value="bZIP_HLF"/>
    <property type="match status" value="1"/>
</dbReference>
<dbReference type="PANTHER" id="PTHR11988:SF42">
    <property type="entry name" value="PROTEIN GIANT"/>
    <property type="match status" value="1"/>
</dbReference>
<dbReference type="PANTHER" id="PTHR11988">
    <property type="entry name" value="THYROTROPH EMBRYONIC FACTOR RELATED"/>
    <property type="match status" value="1"/>
</dbReference>
<keyword evidence="2" id="KW-0805">Transcription regulation</keyword>
<feature type="region of interest" description="Disordered" evidence="6">
    <location>
        <begin position="298"/>
        <end position="363"/>
    </location>
</feature>